<organism evidence="2 3">
    <name type="scientific">Polaribacter reichenbachii</name>
    <dbReference type="NCBI Taxonomy" id="996801"/>
    <lineage>
        <taxon>Bacteria</taxon>
        <taxon>Pseudomonadati</taxon>
        <taxon>Bacteroidota</taxon>
        <taxon>Flavobacteriia</taxon>
        <taxon>Flavobacteriales</taxon>
        <taxon>Flavobacteriaceae</taxon>
    </lineage>
</organism>
<evidence type="ECO:0000313" key="2">
    <source>
        <dbReference type="EMBL" id="OBY65242.1"/>
    </source>
</evidence>
<sequence length="565" mass="64927">MKQLILFTLLAFHFFTFSQEKYPTDYFRNPLDVPVFLSGSFGELRSNHFHAGLDIKTQGKEGLKVFAAADGYVSRIKVQQFGYGKAIYVTHPNGFTTVYGHLSKFNDEIEAYVKSVQYKKEDYNTGNLFLKEDKFPLQKGDLLAYSGDTGGSGGPHLHFEIRNTASENIINPLLFGIKVQDTRTPAFQSLKGYTLSTDARINQQKKSFQIPIKSLGNGNYIADKITASGYISFGVSVFDRFNGVPNKNGIYSLEMFVNGKRFYYHDVETFSFAESKYLNLHIDYEHYKKYKRRYQKTHKETANKLSTYEKLINNGKINIQKGMNYNIEIIAKDFAGNKSAIKIPVSGIESNTVFSAQKDTTAYKIIAKNFYKFSEGDVSIAFPKNTFYKDLYLDFKVDNNIAKIHKPTVPLNKSFTLTFNVSKYSEKEKQQLYIANLEYPKYPRYYYTRKKDTTFYTTTKVLGNYTLATDSIKPKIKLLYFKDQQWISSAKTLKVKISDIGSGIKNWRATIDGKWILMQYNHKKRILTYNFSDKKLVGSKHIFKLVVSDNVGNTNELSATFFKKQ</sequence>
<dbReference type="GO" id="GO:0004222">
    <property type="term" value="F:metalloendopeptidase activity"/>
    <property type="evidence" value="ECO:0007669"/>
    <property type="project" value="TreeGrafter"/>
</dbReference>
<evidence type="ECO:0000313" key="3">
    <source>
        <dbReference type="Proteomes" id="UP000092612"/>
    </source>
</evidence>
<gene>
    <name evidence="2" type="ORF">LPB301_09040</name>
</gene>
<proteinExistence type="predicted"/>
<dbReference type="InterPro" id="IPR016047">
    <property type="entry name" value="M23ase_b-sheet_dom"/>
</dbReference>
<dbReference type="InterPro" id="IPR050570">
    <property type="entry name" value="Cell_wall_metabolism_enzyme"/>
</dbReference>
<dbReference type="OrthoDB" id="9810477at2"/>
<evidence type="ECO:0000259" key="1">
    <source>
        <dbReference type="Pfam" id="PF01551"/>
    </source>
</evidence>
<dbReference type="RefSeq" id="WP_068360431.1">
    <property type="nucleotide sequence ID" value="NZ_CP019337.1"/>
</dbReference>
<keyword evidence="3" id="KW-1185">Reference proteome</keyword>
<dbReference type="STRING" id="996801.BW723_12735"/>
<protein>
    <submittedName>
        <fullName evidence="2">Peptidase M23</fullName>
    </submittedName>
</protein>
<name>A0A1B8U083_9FLAO</name>
<dbReference type="CDD" id="cd12797">
    <property type="entry name" value="M23_peptidase"/>
    <property type="match status" value="1"/>
</dbReference>
<reference evidence="3" key="1">
    <citation type="submission" date="2016-02" db="EMBL/GenBank/DDBJ databases">
        <title>Paenibacillus sp. LPB0068, isolated from Crassostrea gigas.</title>
        <authorList>
            <person name="Shin S.-K."/>
            <person name="Yi H."/>
        </authorList>
    </citation>
    <scope>NUCLEOTIDE SEQUENCE [LARGE SCALE GENOMIC DNA]</scope>
    <source>
        <strain evidence="3">KCTC 23969</strain>
    </source>
</reference>
<dbReference type="PANTHER" id="PTHR21666">
    <property type="entry name" value="PEPTIDASE-RELATED"/>
    <property type="match status" value="1"/>
</dbReference>
<dbReference type="EMBL" id="LSFL01000031">
    <property type="protein sequence ID" value="OBY65242.1"/>
    <property type="molecule type" value="Genomic_DNA"/>
</dbReference>
<dbReference type="AlphaFoldDB" id="A0A1B8U083"/>
<dbReference type="KEGG" id="prn:BW723_12735"/>
<dbReference type="Gene3D" id="2.70.70.10">
    <property type="entry name" value="Glucose Permease (Domain IIA)"/>
    <property type="match status" value="1"/>
</dbReference>
<feature type="domain" description="M23ase beta-sheet core" evidence="1">
    <location>
        <begin position="49"/>
        <end position="114"/>
    </location>
</feature>
<accession>A0A1B8U083</accession>
<dbReference type="PANTHER" id="PTHR21666:SF285">
    <property type="entry name" value="M23 FAMILY METALLOPEPTIDASE"/>
    <property type="match status" value="1"/>
</dbReference>
<dbReference type="Pfam" id="PF01551">
    <property type="entry name" value="Peptidase_M23"/>
    <property type="match status" value="1"/>
</dbReference>
<dbReference type="InterPro" id="IPR011055">
    <property type="entry name" value="Dup_hybrid_motif"/>
</dbReference>
<dbReference type="Proteomes" id="UP000092612">
    <property type="component" value="Unassembled WGS sequence"/>
</dbReference>
<dbReference type="SUPFAM" id="SSF51261">
    <property type="entry name" value="Duplicated hybrid motif"/>
    <property type="match status" value="1"/>
</dbReference>
<comment type="caution">
    <text evidence="2">The sequence shown here is derived from an EMBL/GenBank/DDBJ whole genome shotgun (WGS) entry which is preliminary data.</text>
</comment>